<name>A0A2S5EBI7_9BACT</name>
<reference evidence="2 3" key="1">
    <citation type="submission" date="2014-01" db="EMBL/GenBank/DDBJ databases">
        <title>Comparative genomics of Petrotoga.</title>
        <authorList>
            <person name="Chow K."/>
            <person name="Charchuk R."/>
            <person name="Nesbo C.L."/>
        </authorList>
    </citation>
    <scope>NUCLEOTIDE SEQUENCE [LARGE SCALE GENOMIC DNA]</scope>
    <source>
        <strain evidence="2 3">DSM 16923</strain>
    </source>
</reference>
<feature type="transmembrane region" description="Helical" evidence="1">
    <location>
        <begin position="6"/>
        <end position="23"/>
    </location>
</feature>
<protein>
    <submittedName>
        <fullName evidence="2">Uncharacterized protein</fullName>
    </submittedName>
</protein>
<dbReference type="EMBL" id="JALY01000244">
    <property type="protein sequence ID" value="POZ90395.1"/>
    <property type="molecule type" value="Genomic_DNA"/>
</dbReference>
<evidence type="ECO:0000256" key="1">
    <source>
        <dbReference type="SAM" id="Phobius"/>
    </source>
</evidence>
<keyword evidence="1" id="KW-1133">Transmembrane helix</keyword>
<comment type="caution">
    <text evidence="2">The sequence shown here is derived from an EMBL/GenBank/DDBJ whole genome shotgun (WGS) entry which is preliminary data.</text>
</comment>
<keyword evidence="1" id="KW-0472">Membrane</keyword>
<accession>A0A2S5EBI7</accession>
<dbReference type="Proteomes" id="UP000236950">
    <property type="component" value="Unassembled WGS sequence"/>
</dbReference>
<dbReference type="RefSeq" id="WP_103899132.1">
    <property type="nucleotide sequence ID" value="NZ_JALY01000244.1"/>
</dbReference>
<keyword evidence="3" id="KW-1185">Reference proteome</keyword>
<keyword evidence="1" id="KW-0812">Transmembrane</keyword>
<sequence>MSTIKYILIVILFIIISSFIFSINKEATVPIYLTVSEYLKITGLSDEPRLDLYADVSNWLSWVEDDLDFSVESNIQYTIGVDFDVLDPDDWTEEILNDLLKFHKIIIQDPQGNTVIEKEGESGNGTSGTLQPGNDKYKLTFKLWVWGGIVFTFTEGQIGNIQITVSSI</sequence>
<gene>
    <name evidence="2" type="ORF">AA81_11555</name>
</gene>
<evidence type="ECO:0000313" key="2">
    <source>
        <dbReference type="EMBL" id="POZ90395.1"/>
    </source>
</evidence>
<organism evidence="2 3">
    <name type="scientific">Petrotoga halophila DSM 16923</name>
    <dbReference type="NCBI Taxonomy" id="1122953"/>
    <lineage>
        <taxon>Bacteria</taxon>
        <taxon>Thermotogati</taxon>
        <taxon>Thermotogota</taxon>
        <taxon>Thermotogae</taxon>
        <taxon>Petrotogales</taxon>
        <taxon>Petrotogaceae</taxon>
        <taxon>Petrotoga</taxon>
    </lineage>
</organism>
<dbReference type="AlphaFoldDB" id="A0A2S5EBI7"/>
<proteinExistence type="predicted"/>
<evidence type="ECO:0000313" key="3">
    <source>
        <dbReference type="Proteomes" id="UP000236950"/>
    </source>
</evidence>